<feature type="domain" description="RNase H type-1" evidence="1">
    <location>
        <begin position="46"/>
        <end position="175"/>
    </location>
</feature>
<reference evidence="2" key="1">
    <citation type="submission" date="2022-08" db="EMBL/GenBank/DDBJ databases">
        <authorList>
            <person name="Gutierrez-Valencia J."/>
        </authorList>
    </citation>
    <scope>NUCLEOTIDE SEQUENCE</scope>
</reference>
<dbReference type="SUPFAM" id="SSF53098">
    <property type="entry name" value="Ribonuclease H-like"/>
    <property type="match status" value="1"/>
</dbReference>
<name>A0AAV0KB38_9ROSI</name>
<organism evidence="2 3">
    <name type="scientific">Linum tenue</name>
    <dbReference type="NCBI Taxonomy" id="586396"/>
    <lineage>
        <taxon>Eukaryota</taxon>
        <taxon>Viridiplantae</taxon>
        <taxon>Streptophyta</taxon>
        <taxon>Embryophyta</taxon>
        <taxon>Tracheophyta</taxon>
        <taxon>Spermatophyta</taxon>
        <taxon>Magnoliopsida</taxon>
        <taxon>eudicotyledons</taxon>
        <taxon>Gunneridae</taxon>
        <taxon>Pentapetalae</taxon>
        <taxon>rosids</taxon>
        <taxon>fabids</taxon>
        <taxon>Malpighiales</taxon>
        <taxon>Linaceae</taxon>
        <taxon>Linum</taxon>
    </lineage>
</organism>
<dbReference type="InterPro" id="IPR044730">
    <property type="entry name" value="RNase_H-like_dom_plant"/>
</dbReference>
<dbReference type="Gene3D" id="3.30.420.10">
    <property type="entry name" value="Ribonuclease H-like superfamily/Ribonuclease H"/>
    <property type="match status" value="1"/>
</dbReference>
<dbReference type="PANTHER" id="PTHR47723">
    <property type="entry name" value="OS05G0353850 PROTEIN"/>
    <property type="match status" value="1"/>
</dbReference>
<dbReference type="PROSITE" id="PS50879">
    <property type="entry name" value="RNASE_H_1"/>
    <property type="match status" value="1"/>
</dbReference>
<keyword evidence="3" id="KW-1185">Reference proteome</keyword>
<proteinExistence type="predicted"/>
<dbReference type="Proteomes" id="UP001154282">
    <property type="component" value="Unassembled WGS sequence"/>
</dbReference>
<dbReference type="InterPro" id="IPR002156">
    <property type="entry name" value="RNaseH_domain"/>
</dbReference>
<evidence type="ECO:0000313" key="3">
    <source>
        <dbReference type="Proteomes" id="UP001154282"/>
    </source>
</evidence>
<dbReference type="CDD" id="cd06222">
    <property type="entry name" value="RNase_H_like"/>
    <property type="match status" value="1"/>
</dbReference>
<accession>A0AAV0KB38</accession>
<sequence length="209" mass="23278">MTWPEQLVRRARLFSEKCEAGFEKRNSVVEGGRSVEQQWISWQRPPTGWVGLNTDGSVVLAQGRSAAGGVIRDSEGRFLVEYSTNLGGGSITNAELAGIAQGLQLSWERGYRKVAVQTDSSTAISLIHSAEAAHPHYTLVAYIRRLMEREWEVSLSHVFRESNFVADHLASVGHSLSIGTHVVDYPGAELRYWLYFDTLGVQTPRFITI</sequence>
<gene>
    <name evidence="2" type="ORF">LITE_LOCUS18038</name>
</gene>
<dbReference type="PANTHER" id="PTHR47723:SF19">
    <property type="entry name" value="POLYNUCLEOTIDYL TRANSFERASE, RIBONUCLEASE H-LIKE SUPERFAMILY PROTEIN"/>
    <property type="match status" value="1"/>
</dbReference>
<dbReference type="GO" id="GO:0004523">
    <property type="term" value="F:RNA-DNA hybrid ribonuclease activity"/>
    <property type="evidence" value="ECO:0007669"/>
    <property type="project" value="InterPro"/>
</dbReference>
<dbReference type="AlphaFoldDB" id="A0AAV0KB38"/>
<dbReference type="InterPro" id="IPR012337">
    <property type="entry name" value="RNaseH-like_sf"/>
</dbReference>
<dbReference type="GO" id="GO:0003676">
    <property type="term" value="F:nucleic acid binding"/>
    <property type="evidence" value="ECO:0007669"/>
    <property type="project" value="InterPro"/>
</dbReference>
<evidence type="ECO:0000259" key="1">
    <source>
        <dbReference type="PROSITE" id="PS50879"/>
    </source>
</evidence>
<dbReference type="EMBL" id="CAMGYJ010000005">
    <property type="protein sequence ID" value="CAI0419559.1"/>
    <property type="molecule type" value="Genomic_DNA"/>
</dbReference>
<dbReference type="InterPro" id="IPR053151">
    <property type="entry name" value="RNase_H-like"/>
</dbReference>
<dbReference type="InterPro" id="IPR036397">
    <property type="entry name" value="RNaseH_sf"/>
</dbReference>
<dbReference type="Pfam" id="PF13456">
    <property type="entry name" value="RVT_3"/>
    <property type="match status" value="1"/>
</dbReference>
<comment type="caution">
    <text evidence="2">The sequence shown here is derived from an EMBL/GenBank/DDBJ whole genome shotgun (WGS) entry which is preliminary data.</text>
</comment>
<evidence type="ECO:0000313" key="2">
    <source>
        <dbReference type="EMBL" id="CAI0419559.1"/>
    </source>
</evidence>
<protein>
    <recommendedName>
        <fullName evidence="1">RNase H type-1 domain-containing protein</fullName>
    </recommendedName>
</protein>